<dbReference type="InterPro" id="IPR027417">
    <property type="entry name" value="P-loop_NTPase"/>
</dbReference>
<name>A0A5N6RT93_9ROSI</name>
<sequence length="981" mass="110925">MEVVASIIVGAIDCFFCCEDPVKLLSNFDILENEMKGLLFVKDVVENETELAEKEGKVLRTQVMDWLNEVEELQLKVSQIQAVKPSRRSLNCSKQYKISMEVAEKLKDIQGLLEAGRSHCGAVAVNHSIAVEHIPGPIIQDQTTPSKTLAKIMALLCDDEVRRIGIWGMEGVGKTTLVRTLNNYLKNISSTQPFGIVIWVTISQNLDMKKVQTQIARRLNLKVKTEDSPEQIAIQLYQRLQKEIKFLLILDDVRKEIDLDYFGVPQPEDHKGSKILLTTRSFDVCRLMMTDREVKVAVLNDDESWQLFCRNAGNAASLQHISPIAKAIARECCGFPLALVTMGAAMREKTNVELWKHALNGLQRAAVSCPPHIVDKIYKPLKWSYDSLDGARIKYCFLYCSLFPEDFSIEISELTQCWLAEGLLDEEENYEDSFNRVIDLIGVLKDSCLLEDGAHEDTVKMCAIVRDVAIWIASTFEDGCKSLVCSGIGLSKMPVFELFDNSLKRVSFMNNKITKLPDCVVRCSEASTLLLQGNVTLDRVPERFLEGFEALRVLNISGTHIHSLPLSLLKLGELRALLLGDCFYLVELPPLEGLSRLLVLDLSATGIRELPRGMENLSNLKQLNLSRTNYLKTIRAGIICRLSCLEVLDMTLSGYCFSVNGDVKEEMACFEELKCLEQLLVVYISLKSIPSFSNEDLSWIDRLRKFHFSIGLMGKFLPTRHENRAVSISSLDFRSEELIGPLLSSASSLNLGHCLGLSDMLEDLVNNSIVCFVGLKSLTIQSCRCSEWQGGCAAQYDLLPNLEELYLRDLNFGESISELLGRLGLRFLRLKLIEVEWCFEMKYLVSFGHFIHALPNLQVIKVRNCYVLEKLFSYDSMQYIAPDPVVPSLQILELLSLPQLSTLCRDEETWPLLEKVCVFGCNYVRKLPLIDQNAENIKEIKGESQWWNALAWHADTTKSSLRPYFHPIRAILEPREEVLSD</sequence>
<dbReference type="SUPFAM" id="SSF52058">
    <property type="entry name" value="L domain-like"/>
    <property type="match status" value="1"/>
</dbReference>
<evidence type="ECO:0000313" key="9">
    <source>
        <dbReference type="Proteomes" id="UP000327013"/>
    </source>
</evidence>
<reference evidence="8 9" key="1">
    <citation type="submission" date="2019-06" db="EMBL/GenBank/DDBJ databases">
        <title>A chromosomal-level reference genome of Carpinus fangiana (Coryloideae, Betulaceae).</title>
        <authorList>
            <person name="Yang X."/>
            <person name="Wang Z."/>
            <person name="Zhang L."/>
            <person name="Hao G."/>
            <person name="Liu J."/>
            <person name="Yang Y."/>
        </authorList>
    </citation>
    <scope>NUCLEOTIDE SEQUENCE [LARGE SCALE GENOMIC DNA]</scope>
    <source>
        <strain evidence="8">Cfa_2016G</strain>
        <tissue evidence="8">Leaf</tissue>
    </source>
</reference>
<evidence type="ECO:0000256" key="6">
    <source>
        <dbReference type="ARBA" id="ARBA00022840"/>
    </source>
</evidence>
<feature type="domain" description="AAA+ ATPase" evidence="7">
    <location>
        <begin position="160"/>
        <end position="300"/>
    </location>
</feature>
<keyword evidence="3" id="KW-0677">Repeat</keyword>
<keyword evidence="6" id="KW-0067">ATP-binding</keyword>
<dbReference type="Gene3D" id="1.10.8.430">
    <property type="entry name" value="Helical domain of apoptotic protease-activating factors"/>
    <property type="match status" value="1"/>
</dbReference>
<comment type="similarity">
    <text evidence="1">Belongs to the disease resistance NB-LRR family.</text>
</comment>
<dbReference type="Gene3D" id="3.80.10.10">
    <property type="entry name" value="Ribonuclease Inhibitor"/>
    <property type="match status" value="2"/>
</dbReference>
<organism evidence="8 9">
    <name type="scientific">Carpinus fangiana</name>
    <dbReference type="NCBI Taxonomy" id="176857"/>
    <lineage>
        <taxon>Eukaryota</taxon>
        <taxon>Viridiplantae</taxon>
        <taxon>Streptophyta</taxon>
        <taxon>Embryophyta</taxon>
        <taxon>Tracheophyta</taxon>
        <taxon>Spermatophyta</taxon>
        <taxon>Magnoliopsida</taxon>
        <taxon>eudicotyledons</taxon>
        <taxon>Gunneridae</taxon>
        <taxon>Pentapetalae</taxon>
        <taxon>rosids</taxon>
        <taxon>fabids</taxon>
        <taxon>Fagales</taxon>
        <taxon>Betulaceae</taxon>
        <taxon>Carpinus</taxon>
    </lineage>
</organism>
<dbReference type="InterPro" id="IPR036388">
    <property type="entry name" value="WH-like_DNA-bd_sf"/>
</dbReference>
<evidence type="ECO:0000313" key="8">
    <source>
        <dbReference type="EMBL" id="KAE8125638.1"/>
    </source>
</evidence>
<keyword evidence="4" id="KW-0547">Nucleotide-binding</keyword>
<dbReference type="InterPro" id="IPR002182">
    <property type="entry name" value="NB-ARC"/>
</dbReference>
<dbReference type="OrthoDB" id="785704at2759"/>
<dbReference type="Gene3D" id="1.10.10.10">
    <property type="entry name" value="Winged helix-like DNA-binding domain superfamily/Winged helix DNA-binding domain"/>
    <property type="match status" value="1"/>
</dbReference>
<protein>
    <recommendedName>
        <fullName evidence="7">AAA+ ATPase domain-containing protein</fullName>
    </recommendedName>
</protein>
<accession>A0A5N6RT93</accession>
<dbReference type="Gene3D" id="3.40.50.300">
    <property type="entry name" value="P-loop containing nucleotide triphosphate hydrolases"/>
    <property type="match status" value="1"/>
</dbReference>
<keyword evidence="5" id="KW-0611">Plant defense</keyword>
<dbReference type="Proteomes" id="UP000327013">
    <property type="component" value="Chromosome 8"/>
</dbReference>
<dbReference type="GO" id="GO:0043531">
    <property type="term" value="F:ADP binding"/>
    <property type="evidence" value="ECO:0007669"/>
    <property type="project" value="InterPro"/>
</dbReference>
<dbReference type="Pfam" id="PF23247">
    <property type="entry name" value="LRR_RPS2"/>
    <property type="match status" value="1"/>
</dbReference>
<gene>
    <name evidence="8" type="ORF">FH972_020419</name>
</gene>
<dbReference type="GO" id="GO:0006952">
    <property type="term" value="P:defense response"/>
    <property type="evidence" value="ECO:0007669"/>
    <property type="project" value="UniProtKB-KW"/>
</dbReference>
<dbReference type="InterPro" id="IPR032675">
    <property type="entry name" value="LRR_dom_sf"/>
</dbReference>
<dbReference type="PANTHER" id="PTHR33463:SF202">
    <property type="entry name" value="NB-ARC DOMAIN-CONTAINING PROTEIN"/>
    <property type="match status" value="1"/>
</dbReference>
<dbReference type="InterPro" id="IPR042197">
    <property type="entry name" value="Apaf_helical"/>
</dbReference>
<evidence type="ECO:0000256" key="1">
    <source>
        <dbReference type="ARBA" id="ARBA00008894"/>
    </source>
</evidence>
<dbReference type="GO" id="GO:0005524">
    <property type="term" value="F:ATP binding"/>
    <property type="evidence" value="ECO:0007669"/>
    <property type="project" value="UniProtKB-KW"/>
</dbReference>
<evidence type="ECO:0000259" key="7">
    <source>
        <dbReference type="SMART" id="SM00382"/>
    </source>
</evidence>
<keyword evidence="9" id="KW-1185">Reference proteome</keyword>
<evidence type="ECO:0000256" key="5">
    <source>
        <dbReference type="ARBA" id="ARBA00022821"/>
    </source>
</evidence>
<evidence type="ECO:0000256" key="2">
    <source>
        <dbReference type="ARBA" id="ARBA00022614"/>
    </source>
</evidence>
<dbReference type="InterPro" id="IPR050905">
    <property type="entry name" value="Plant_NBS-LRR"/>
</dbReference>
<dbReference type="InterPro" id="IPR003593">
    <property type="entry name" value="AAA+_ATPase"/>
</dbReference>
<proteinExistence type="inferred from homology"/>
<dbReference type="PANTHER" id="PTHR33463">
    <property type="entry name" value="NB-ARC DOMAIN-CONTAINING PROTEIN-RELATED"/>
    <property type="match status" value="1"/>
</dbReference>
<dbReference type="EMBL" id="CM017328">
    <property type="protein sequence ID" value="KAE8125638.1"/>
    <property type="molecule type" value="Genomic_DNA"/>
</dbReference>
<dbReference type="EMBL" id="CM017328">
    <property type="protein sequence ID" value="KAE8125639.1"/>
    <property type="molecule type" value="Genomic_DNA"/>
</dbReference>
<dbReference type="SMART" id="SM00382">
    <property type="entry name" value="AAA"/>
    <property type="match status" value="1"/>
</dbReference>
<evidence type="ECO:0000256" key="3">
    <source>
        <dbReference type="ARBA" id="ARBA00022737"/>
    </source>
</evidence>
<dbReference type="FunFam" id="1.10.10.10:FF:000322">
    <property type="entry name" value="Probable disease resistance protein At1g63360"/>
    <property type="match status" value="1"/>
</dbReference>
<dbReference type="SUPFAM" id="SSF52540">
    <property type="entry name" value="P-loop containing nucleoside triphosphate hydrolases"/>
    <property type="match status" value="1"/>
</dbReference>
<keyword evidence="2" id="KW-0433">Leucine-rich repeat</keyword>
<dbReference type="AlphaFoldDB" id="A0A5N6RT93"/>
<dbReference type="InterPro" id="IPR057135">
    <property type="entry name" value="At4g27190-like_LRR"/>
</dbReference>
<dbReference type="Pfam" id="PF00931">
    <property type="entry name" value="NB-ARC"/>
    <property type="match status" value="1"/>
</dbReference>
<dbReference type="PRINTS" id="PR00364">
    <property type="entry name" value="DISEASERSIST"/>
</dbReference>
<evidence type="ECO:0000256" key="4">
    <source>
        <dbReference type="ARBA" id="ARBA00022741"/>
    </source>
</evidence>
<dbReference type="FunFam" id="3.40.50.300:FF:001091">
    <property type="entry name" value="Probable disease resistance protein At1g61300"/>
    <property type="match status" value="1"/>
</dbReference>